<evidence type="ECO:0000259" key="4">
    <source>
        <dbReference type="PROSITE" id="PS50102"/>
    </source>
</evidence>
<feature type="domain" description="RRM" evidence="4">
    <location>
        <begin position="185"/>
        <end position="262"/>
    </location>
</feature>
<dbReference type="RefSeq" id="XP_024394468.1">
    <property type="nucleotide sequence ID" value="XM_024538700.2"/>
</dbReference>
<dbReference type="GO" id="GO:0003729">
    <property type="term" value="F:mRNA binding"/>
    <property type="evidence" value="ECO:0000318"/>
    <property type="project" value="GO_Central"/>
</dbReference>
<dbReference type="RefSeq" id="XP_024394469.1">
    <property type="nucleotide sequence ID" value="XM_024538701.2"/>
</dbReference>
<dbReference type="RefSeq" id="XP_024394462.1">
    <property type="nucleotide sequence ID" value="XM_024538694.2"/>
</dbReference>
<dbReference type="Gramene" id="Pp3c14_2740V3.2">
    <property type="protein sequence ID" value="Pp3c14_2740V3.2"/>
    <property type="gene ID" value="Pp3c14_2740"/>
</dbReference>
<dbReference type="SUPFAM" id="SSF54928">
    <property type="entry name" value="RNA-binding domain, RBD"/>
    <property type="match status" value="2"/>
</dbReference>
<dbReference type="Gramene" id="Pp3c14_2740V3.1">
    <property type="protein sequence ID" value="Pp3c14_2740V3.1"/>
    <property type="gene ID" value="Pp3c14_2740"/>
</dbReference>
<feature type="region of interest" description="Disordered" evidence="3">
    <location>
        <begin position="262"/>
        <end position="284"/>
    </location>
</feature>
<dbReference type="RefSeq" id="XP_024394464.1">
    <property type="nucleotide sequence ID" value="XM_024538696.2"/>
</dbReference>
<dbReference type="RefSeq" id="XP_024394463.1">
    <property type="nucleotide sequence ID" value="XM_024538695.2"/>
</dbReference>
<dbReference type="RefSeq" id="XP_024394460.1">
    <property type="nucleotide sequence ID" value="XM_024538692.2"/>
</dbReference>
<dbReference type="EnsemblPlants" id="Pp3c14_2740V3.1">
    <property type="protein sequence ID" value="Pp3c14_2740V3.1"/>
    <property type="gene ID" value="Pp3c14_2740"/>
</dbReference>
<dbReference type="EnsemblPlants" id="Pp3c14_2740V3.2">
    <property type="protein sequence ID" value="Pp3c14_2740V3.2"/>
    <property type="gene ID" value="Pp3c14_2740"/>
</dbReference>
<dbReference type="GeneID" id="112291379"/>
<dbReference type="Pfam" id="PF00076">
    <property type="entry name" value="RRM_1"/>
    <property type="match status" value="2"/>
</dbReference>
<dbReference type="RefSeq" id="XP_024394467.1">
    <property type="nucleotide sequence ID" value="XM_024538699.2"/>
</dbReference>
<dbReference type="Proteomes" id="UP000006727">
    <property type="component" value="Chromosome 14"/>
</dbReference>
<keyword evidence="7" id="KW-1185">Reference proteome</keyword>
<dbReference type="OMA" id="NNIARMY"/>
<keyword evidence="1 2" id="KW-0694">RNA-binding</keyword>
<name>A0A2K1JG53_PHYPA</name>
<dbReference type="InterPro" id="IPR000504">
    <property type="entry name" value="RRM_dom"/>
</dbReference>
<dbReference type="RefSeq" id="XP_024394461.1">
    <property type="nucleotide sequence ID" value="XM_024538693.2"/>
</dbReference>
<protein>
    <recommendedName>
        <fullName evidence="4">RRM domain-containing protein</fullName>
    </recommendedName>
</protein>
<gene>
    <name evidence="6" type="primary">LOC112291379</name>
    <name evidence="5" type="ORF">PHYPA_017913</name>
</gene>
<dbReference type="PROSITE" id="PS50102">
    <property type="entry name" value="RRM"/>
    <property type="match status" value="2"/>
</dbReference>
<dbReference type="EMBL" id="ABEU02000014">
    <property type="protein sequence ID" value="PNR40511.1"/>
    <property type="molecule type" value="Genomic_DNA"/>
</dbReference>
<dbReference type="GO" id="GO:0005737">
    <property type="term" value="C:cytoplasm"/>
    <property type="evidence" value="ECO:0000318"/>
    <property type="project" value="GO_Central"/>
</dbReference>
<reference evidence="5 7" key="1">
    <citation type="journal article" date="2008" name="Science">
        <title>The Physcomitrella genome reveals evolutionary insights into the conquest of land by plants.</title>
        <authorList>
            <person name="Rensing S."/>
            <person name="Lang D."/>
            <person name="Zimmer A."/>
            <person name="Terry A."/>
            <person name="Salamov A."/>
            <person name="Shapiro H."/>
            <person name="Nishiyama T."/>
            <person name="Perroud P.-F."/>
            <person name="Lindquist E."/>
            <person name="Kamisugi Y."/>
            <person name="Tanahashi T."/>
            <person name="Sakakibara K."/>
            <person name="Fujita T."/>
            <person name="Oishi K."/>
            <person name="Shin-I T."/>
            <person name="Kuroki Y."/>
            <person name="Toyoda A."/>
            <person name="Suzuki Y."/>
            <person name="Hashimoto A."/>
            <person name="Yamaguchi K."/>
            <person name="Sugano A."/>
            <person name="Kohara Y."/>
            <person name="Fujiyama A."/>
            <person name="Anterola A."/>
            <person name="Aoki S."/>
            <person name="Ashton N."/>
            <person name="Barbazuk W.B."/>
            <person name="Barker E."/>
            <person name="Bennetzen J."/>
            <person name="Bezanilla M."/>
            <person name="Blankenship R."/>
            <person name="Cho S.H."/>
            <person name="Dutcher S."/>
            <person name="Estelle M."/>
            <person name="Fawcett J.A."/>
            <person name="Gundlach H."/>
            <person name="Hanada K."/>
            <person name="Heyl A."/>
            <person name="Hicks K.A."/>
            <person name="Hugh J."/>
            <person name="Lohr M."/>
            <person name="Mayer K."/>
            <person name="Melkozernov A."/>
            <person name="Murata T."/>
            <person name="Nelson D."/>
            <person name="Pils B."/>
            <person name="Prigge M."/>
            <person name="Reiss B."/>
            <person name="Renner T."/>
            <person name="Rombauts S."/>
            <person name="Rushton P."/>
            <person name="Sanderfoot A."/>
            <person name="Schween G."/>
            <person name="Shiu S.-H."/>
            <person name="Stueber K."/>
            <person name="Theodoulou F.L."/>
            <person name="Tu H."/>
            <person name="Van de Peer Y."/>
            <person name="Verrier P.J."/>
            <person name="Waters E."/>
            <person name="Wood A."/>
            <person name="Yang L."/>
            <person name="Cove D."/>
            <person name="Cuming A."/>
            <person name="Hasebe M."/>
            <person name="Lucas S."/>
            <person name="Mishler D.B."/>
            <person name="Reski R."/>
            <person name="Grigoriev I."/>
            <person name="Quatrano R.S."/>
            <person name="Boore J.L."/>
        </authorList>
    </citation>
    <scope>NUCLEOTIDE SEQUENCE [LARGE SCALE GENOMIC DNA]</scope>
    <source>
        <strain evidence="6 7">cv. Gransden 2004</strain>
    </source>
</reference>
<dbReference type="InterPro" id="IPR048289">
    <property type="entry name" value="RRM2_NsCP33-like"/>
</dbReference>
<evidence type="ECO:0000256" key="1">
    <source>
        <dbReference type="ARBA" id="ARBA00022884"/>
    </source>
</evidence>
<reference evidence="6" key="3">
    <citation type="submission" date="2020-12" db="UniProtKB">
        <authorList>
            <consortium name="EnsemblPlants"/>
        </authorList>
    </citation>
    <scope>IDENTIFICATION</scope>
</reference>
<organism evidence="5">
    <name type="scientific">Physcomitrium patens</name>
    <name type="common">Spreading-leaved earth moss</name>
    <name type="synonym">Physcomitrella patens</name>
    <dbReference type="NCBI Taxonomy" id="3218"/>
    <lineage>
        <taxon>Eukaryota</taxon>
        <taxon>Viridiplantae</taxon>
        <taxon>Streptophyta</taxon>
        <taxon>Embryophyta</taxon>
        <taxon>Bryophyta</taxon>
        <taxon>Bryophytina</taxon>
        <taxon>Bryopsida</taxon>
        <taxon>Funariidae</taxon>
        <taxon>Funariales</taxon>
        <taxon>Funariaceae</taxon>
        <taxon>Physcomitrium</taxon>
    </lineage>
</organism>
<dbReference type="SMART" id="SM00360">
    <property type="entry name" value="RRM"/>
    <property type="match status" value="2"/>
</dbReference>
<dbReference type="PaxDb" id="3218-PP1S338_41V6.1"/>
<dbReference type="RefSeq" id="XP_073394531.1">
    <property type="nucleotide sequence ID" value="XM_073538430.1"/>
</dbReference>
<feature type="compositionally biased region" description="Polar residues" evidence="3">
    <location>
        <begin position="269"/>
        <end position="284"/>
    </location>
</feature>
<reference evidence="5 7" key="2">
    <citation type="journal article" date="2018" name="Plant J.">
        <title>The Physcomitrella patens chromosome-scale assembly reveals moss genome structure and evolution.</title>
        <authorList>
            <person name="Lang D."/>
            <person name="Ullrich K.K."/>
            <person name="Murat F."/>
            <person name="Fuchs J."/>
            <person name="Jenkins J."/>
            <person name="Haas F.B."/>
            <person name="Piednoel M."/>
            <person name="Gundlach H."/>
            <person name="Van Bel M."/>
            <person name="Meyberg R."/>
            <person name="Vives C."/>
            <person name="Morata J."/>
            <person name="Symeonidi A."/>
            <person name="Hiss M."/>
            <person name="Muchero W."/>
            <person name="Kamisugi Y."/>
            <person name="Saleh O."/>
            <person name="Blanc G."/>
            <person name="Decker E.L."/>
            <person name="van Gessel N."/>
            <person name="Grimwood J."/>
            <person name="Hayes R.D."/>
            <person name="Graham S.W."/>
            <person name="Gunter L.E."/>
            <person name="McDaniel S.F."/>
            <person name="Hoernstein S.N.W."/>
            <person name="Larsson A."/>
            <person name="Li F.W."/>
            <person name="Perroud P.F."/>
            <person name="Phillips J."/>
            <person name="Ranjan P."/>
            <person name="Rokshar D.S."/>
            <person name="Rothfels C.J."/>
            <person name="Schneider L."/>
            <person name="Shu S."/>
            <person name="Stevenson D.W."/>
            <person name="Thummler F."/>
            <person name="Tillich M."/>
            <person name="Villarreal Aguilar J.C."/>
            <person name="Widiez T."/>
            <person name="Wong G.K."/>
            <person name="Wymore A."/>
            <person name="Zhang Y."/>
            <person name="Zimmer A.D."/>
            <person name="Quatrano R.S."/>
            <person name="Mayer K.F.X."/>
            <person name="Goodstein D."/>
            <person name="Casacuberta J.M."/>
            <person name="Vandepoele K."/>
            <person name="Reski R."/>
            <person name="Cuming A.C."/>
            <person name="Tuskan G.A."/>
            <person name="Maumus F."/>
            <person name="Salse J."/>
            <person name="Schmutz J."/>
            <person name="Rensing S.A."/>
        </authorList>
    </citation>
    <scope>NUCLEOTIDE SEQUENCE [LARGE SCALE GENOMIC DNA]</scope>
    <source>
        <strain evidence="6 7">cv. Gransden 2004</strain>
    </source>
</reference>
<evidence type="ECO:0000313" key="6">
    <source>
        <dbReference type="EnsemblPlants" id="Pp3c14_2740V3.1"/>
    </source>
</evidence>
<feature type="domain" description="RRM" evidence="4">
    <location>
        <begin position="94"/>
        <end position="162"/>
    </location>
</feature>
<evidence type="ECO:0000256" key="2">
    <source>
        <dbReference type="PROSITE-ProRule" id="PRU00176"/>
    </source>
</evidence>
<dbReference type="RefSeq" id="XP_073394532.1">
    <property type="nucleotide sequence ID" value="XM_073538431.1"/>
</dbReference>
<dbReference type="PANTHER" id="PTHR48024:SF45">
    <property type="entry name" value="RNA BINDING DOMAIN PROTEIN"/>
    <property type="match status" value="1"/>
</dbReference>
<evidence type="ECO:0000313" key="7">
    <source>
        <dbReference type="Proteomes" id="UP000006727"/>
    </source>
</evidence>
<dbReference type="OrthoDB" id="1875751at2759"/>
<dbReference type="InterPro" id="IPR035979">
    <property type="entry name" value="RBD_domain_sf"/>
</dbReference>
<evidence type="ECO:0000313" key="5">
    <source>
        <dbReference type="EMBL" id="PNR40511.1"/>
    </source>
</evidence>
<dbReference type="Gene3D" id="3.30.70.330">
    <property type="match status" value="2"/>
</dbReference>
<accession>A0A2K1JG53</accession>
<dbReference type="InterPro" id="IPR050886">
    <property type="entry name" value="RNA-binding_reg"/>
</dbReference>
<dbReference type="AlphaFoldDB" id="A0A2K1JG53"/>
<dbReference type="PANTHER" id="PTHR48024">
    <property type="entry name" value="GEO13361P1-RELATED"/>
    <property type="match status" value="1"/>
</dbReference>
<proteinExistence type="predicted"/>
<dbReference type="RefSeq" id="XP_024394470.1">
    <property type="nucleotide sequence ID" value="XM_024538702.2"/>
</dbReference>
<sequence>MDYALNVAMDYPVKTDYPDYEGSEYSGFGDKKKRKVIEGGNRAPTVKLSREELKKLLEPLSKDQLVALLIDAGSLFPAVADDIRDSASKDPVHRKLFVRGLAWETSSVALREAFEQYGEVEEACVITDKGTGKSRGFGFVTFKHMDSAQRALKEPSKNIDGRITVCNLASAGGTSGTSSSDQAQRKLYIGGLSYDTTSDTLLNIFSQHGEIEEGAIAYDKNTNKSRGFAFVTFKTIDGAKRAMEDSNKIIEGRHVTVKLAAEGQRERTQPQATTSQLQSLPPVQPGYTSINPSISNYSRPQLATSAPQTLSFSGYNSLAYGTQATYGGLVTNPQYGGLSTSPQPYNPSQYGQYATFGNQPAHTGLPTVGSIQAGSLPSYYSSTN</sequence>
<evidence type="ECO:0000256" key="3">
    <source>
        <dbReference type="SAM" id="MobiDB-lite"/>
    </source>
</evidence>
<dbReference type="STRING" id="3218.A0A2K1JG53"/>
<dbReference type="InterPro" id="IPR012677">
    <property type="entry name" value="Nucleotide-bd_a/b_plait_sf"/>
</dbReference>
<dbReference type="CDD" id="cd21608">
    <property type="entry name" value="RRM2_NsCP33_like"/>
    <property type="match status" value="1"/>
</dbReference>